<keyword evidence="3" id="KW-1185">Reference proteome</keyword>
<feature type="compositionally biased region" description="Acidic residues" evidence="1">
    <location>
        <begin position="74"/>
        <end position="84"/>
    </location>
</feature>
<reference evidence="3" key="1">
    <citation type="journal article" date="2014" name="Proc. Natl. Acad. Sci. U.S.A.">
        <title>Extensive sampling of basidiomycete genomes demonstrates inadequacy of the white-rot/brown-rot paradigm for wood decay fungi.</title>
        <authorList>
            <person name="Riley R."/>
            <person name="Salamov A.A."/>
            <person name="Brown D.W."/>
            <person name="Nagy L.G."/>
            <person name="Floudas D."/>
            <person name="Held B.W."/>
            <person name="Levasseur A."/>
            <person name="Lombard V."/>
            <person name="Morin E."/>
            <person name="Otillar R."/>
            <person name="Lindquist E.A."/>
            <person name="Sun H."/>
            <person name="LaButti K.M."/>
            <person name="Schmutz J."/>
            <person name="Jabbour D."/>
            <person name="Luo H."/>
            <person name="Baker S.E."/>
            <person name="Pisabarro A.G."/>
            <person name="Walton J.D."/>
            <person name="Blanchette R.A."/>
            <person name="Henrissat B."/>
            <person name="Martin F."/>
            <person name="Cullen D."/>
            <person name="Hibbett D.S."/>
            <person name="Grigoriev I.V."/>
        </authorList>
    </citation>
    <scope>NUCLEOTIDE SEQUENCE [LARGE SCALE GENOMIC DNA]</scope>
    <source>
        <strain evidence="3">FD-172 SS1</strain>
    </source>
</reference>
<dbReference type="AlphaFoldDB" id="A0A067MQZ9"/>
<sequence>MAAASPSETPGSSQIAPSPWERRKLGLPTPAPALPAPGLSQALSQVQNRCTSATPATTTQTSTQGGTRPPDGDNLSDSDLSDDDNILHPLNCSQKRKRLDNDDDDDECHDIDDRLHRVREVARKCGLNEKMFDQLTHFSDQSPRTQRYYLFAGMLCQNALTTNFASNVHASWEVSSTLKVSLRLHCIGLGRCFCTHNYHLF</sequence>
<name>A0A067MQZ9_BOTB1</name>
<feature type="compositionally biased region" description="Polar residues" evidence="1">
    <location>
        <begin position="1"/>
        <end position="16"/>
    </location>
</feature>
<protein>
    <submittedName>
        <fullName evidence="2">Uncharacterized protein</fullName>
    </submittedName>
</protein>
<accession>A0A067MQZ9</accession>
<gene>
    <name evidence="2" type="ORF">BOTBODRAFT_225709</name>
</gene>
<dbReference type="EMBL" id="KL198025">
    <property type="protein sequence ID" value="KDQ17135.1"/>
    <property type="molecule type" value="Genomic_DNA"/>
</dbReference>
<dbReference type="InParanoid" id="A0A067MQZ9"/>
<feature type="compositionally biased region" description="Low complexity" evidence="1">
    <location>
        <begin position="51"/>
        <end position="73"/>
    </location>
</feature>
<evidence type="ECO:0000313" key="2">
    <source>
        <dbReference type="EMBL" id="KDQ17135.1"/>
    </source>
</evidence>
<dbReference type="Proteomes" id="UP000027195">
    <property type="component" value="Unassembled WGS sequence"/>
</dbReference>
<proteinExistence type="predicted"/>
<organism evidence="2 3">
    <name type="scientific">Botryobasidium botryosum (strain FD-172 SS1)</name>
    <dbReference type="NCBI Taxonomy" id="930990"/>
    <lineage>
        <taxon>Eukaryota</taxon>
        <taxon>Fungi</taxon>
        <taxon>Dikarya</taxon>
        <taxon>Basidiomycota</taxon>
        <taxon>Agaricomycotina</taxon>
        <taxon>Agaricomycetes</taxon>
        <taxon>Cantharellales</taxon>
        <taxon>Botryobasidiaceae</taxon>
        <taxon>Botryobasidium</taxon>
    </lineage>
</organism>
<evidence type="ECO:0000256" key="1">
    <source>
        <dbReference type="SAM" id="MobiDB-lite"/>
    </source>
</evidence>
<dbReference type="HOGENOM" id="CLU_1360209_0_0_1"/>
<feature type="region of interest" description="Disordered" evidence="1">
    <location>
        <begin position="1"/>
        <end position="89"/>
    </location>
</feature>
<evidence type="ECO:0000313" key="3">
    <source>
        <dbReference type="Proteomes" id="UP000027195"/>
    </source>
</evidence>